<evidence type="ECO:0000313" key="2">
    <source>
        <dbReference type="EMBL" id="RIB09710.1"/>
    </source>
</evidence>
<feature type="transmembrane region" description="Helical" evidence="1">
    <location>
        <begin position="6"/>
        <end position="23"/>
    </location>
</feature>
<evidence type="ECO:0000313" key="3">
    <source>
        <dbReference type="Proteomes" id="UP000266673"/>
    </source>
</evidence>
<dbReference type="AlphaFoldDB" id="A0A397UHN1"/>
<keyword evidence="1" id="KW-0472">Membrane</keyword>
<feature type="transmembrane region" description="Helical" evidence="1">
    <location>
        <begin position="556"/>
        <end position="572"/>
    </location>
</feature>
<protein>
    <submittedName>
        <fullName evidence="2">Uncharacterized protein</fullName>
    </submittedName>
</protein>
<evidence type="ECO:0000256" key="1">
    <source>
        <dbReference type="SAM" id="Phobius"/>
    </source>
</evidence>
<reference evidence="2 3" key="1">
    <citation type="submission" date="2018-06" db="EMBL/GenBank/DDBJ databases">
        <title>Comparative genomics reveals the genomic features of Rhizophagus irregularis, R. cerebriforme, R. diaphanum and Gigaspora rosea, and their symbiotic lifestyle signature.</title>
        <authorList>
            <person name="Morin E."/>
            <person name="San Clemente H."/>
            <person name="Chen E.C.H."/>
            <person name="De La Providencia I."/>
            <person name="Hainaut M."/>
            <person name="Kuo A."/>
            <person name="Kohler A."/>
            <person name="Murat C."/>
            <person name="Tang N."/>
            <person name="Roy S."/>
            <person name="Loubradou J."/>
            <person name="Henrissat B."/>
            <person name="Grigoriev I.V."/>
            <person name="Corradi N."/>
            <person name="Roux C."/>
            <person name="Martin F.M."/>
        </authorList>
    </citation>
    <scope>NUCLEOTIDE SEQUENCE [LARGE SCALE GENOMIC DNA]</scope>
    <source>
        <strain evidence="2 3">DAOM 194757</strain>
    </source>
</reference>
<comment type="caution">
    <text evidence="2">The sequence shown here is derived from an EMBL/GenBank/DDBJ whole genome shotgun (WGS) entry which is preliminary data.</text>
</comment>
<dbReference type="OrthoDB" id="2153288at2759"/>
<gene>
    <name evidence="2" type="ORF">C2G38_2146422</name>
</gene>
<dbReference type="Proteomes" id="UP000266673">
    <property type="component" value="Unassembled WGS sequence"/>
</dbReference>
<sequence>MTRYRPLIMFAVGITFIYWIISLHKAPFPYPRNIILTRDVIFGYSYEVYKPDGIFIYAQNDWVYLTAIWKGHGSDFDDATGLVKQYRRPLHLLLSSNNIFDPNNKWQLLYIHRFEGPITHISSYYHENNPMTSNNDFDENNALAVLYQKQEQEQIQYVLRLYNIGNFESGSADFEYVECKKHSSTCHNYPSFKYQDIILPGTTKIKSFHVEDSLILYSRNPDHAKFRTIQIPRNIFDIGKRQNEVLVIKSSESGPTQRITREEPSKRKTLTYRRVYAASGVIRVMNAEITADEESWTFQVTVIHNSSSVDDTSWRIKKLISYTQSSPKRAEYEQFDFVHGITPTSPIAIPKPIVVTARNMTTICIALNDILFTFDYSNATSTSDSKQDSYSKEAYIVRSEYLPVLEELPFQVLGAEVNANGNILLLVTQENYILIFKRGLADIHLPSLTRSRKGWFYRLIDDNQINNSNRATSINGENWELRMVIASSYLDFLSQSDLGVIAVKTLNISKLQPGYVGKNVTENILLTLFENGNVATFNLDKAEQEMKLWFIIKRRWQMYLGMICVVLVFVWHEMH</sequence>
<organism evidence="2 3">
    <name type="scientific">Gigaspora rosea</name>
    <dbReference type="NCBI Taxonomy" id="44941"/>
    <lineage>
        <taxon>Eukaryota</taxon>
        <taxon>Fungi</taxon>
        <taxon>Fungi incertae sedis</taxon>
        <taxon>Mucoromycota</taxon>
        <taxon>Glomeromycotina</taxon>
        <taxon>Glomeromycetes</taxon>
        <taxon>Diversisporales</taxon>
        <taxon>Gigasporaceae</taxon>
        <taxon>Gigaspora</taxon>
    </lineage>
</organism>
<keyword evidence="1" id="KW-1133">Transmembrane helix</keyword>
<dbReference type="EMBL" id="QKWP01001336">
    <property type="protein sequence ID" value="RIB09710.1"/>
    <property type="molecule type" value="Genomic_DNA"/>
</dbReference>
<name>A0A397UHN1_9GLOM</name>
<accession>A0A397UHN1</accession>
<keyword evidence="1" id="KW-0812">Transmembrane</keyword>
<keyword evidence="3" id="KW-1185">Reference proteome</keyword>
<proteinExistence type="predicted"/>
<dbReference type="STRING" id="44941.A0A397UHN1"/>